<keyword evidence="1" id="KW-1133">Transmembrane helix</keyword>
<accession>A0A1F6W1B7</accession>
<dbReference type="AlphaFoldDB" id="A0A1F6W1B7"/>
<gene>
    <name evidence="2" type="ORF">A3C67_02940</name>
</gene>
<evidence type="ECO:0000256" key="1">
    <source>
        <dbReference type="SAM" id="Phobius"/>
    </source>
</evidence>
<evidence type="ECO:0000313" key="3">
    <source>
        <dbReference type="Proteomes" id="UP000179275"/>
    </source>
</evidence>
<organism evidence="2 3">
    <name type="scientific">Candidatus Nomurabacteria bacterium RIFCSPHIGHO2_02_FULL_42_19</name>
    <dbReference type="NCBI Taxonomy" id="1801756"/>
    <lineage>
        <taxon>Bacteria</taxon>
        <taxon>Candidatus Nomuraibacteriota</taxon>
    </lineage>
</organism>
<keyword evidence="1" id="KW-0472">Membrane</keyword>
<name>A0A1F6W1B7_9BACT</name>
<reference evidence="2 3" key="1">
    <citation type="journal article" date="2016" name="Nat. Commun.">
        <title>Thousands of microbial genomes shed light on interconnected biogeochemical processes in an aquifer system.</title>
        <authorList>
            <person name="Anantharaman K."/>
            <person name="Brown C.T."/>
            <person name="Hug L.A."/>
            <person name="Sharon I."/>
            <person name="Castelle C.J."/>
            <person name="Probst A.J."/>
            <person name="Thomas B.C."/>
            <person name="Singh A."/>
            <person name="Wilkins M.J."/>
            <person name="Karaoz U."/>
            <person name="Brodie E.L."/>
            <person name="Williams K.H."/>
            <person name="Hubbard S.S."/>
            <person name="Banfield J.F."/>
        </authorList>
    </citation>
    <scope>NUCLEOTIDE SEQUENCE [LARGE SCALE GENOMIC DNA]</scope>
</reference>
<dbReference type="STRING" id="1801756.A3C67_02940"/>
<proteinExistence type="predicted"/>
<keyword evidence="1" id="KW-0812">Transmembrane</keyword>
<dbReference type="EMBL" id="MFUG01000016">
    <property type="protein sequence ID" value="OGI75718.1"/>
    <property type="molecule type" value="Genomic_DNA"/>
</dbReference>
<sequence length="93" mass="11077">MVNFFVANLAKQFGEIKNLLEPSTLIGKWDCLLIEVYYQDTKFPNFVFYVKPKTKEYLLFTTLIRIERIIIYQICLGFATIVIFWFTIIKKNP</sequence>
<feature type="transmembrane region" description="Helical" evidence="1">
    <location>
        <begin position="69"/>
        <end position="89"/>
    </location>
</feature>
<evidence type="ECO:0000313" key="2">
    <source>
        <dbReference type="EMBL" id="OGI75718.1"/>
    </source>
</evidence>
<comment type="caution">
    <text evidence="2">The sequence shown here is derived from an EMBL/GenBank/DDBJ whole genome shotgun (WGS) entry which is preliminary data.</text>
</comment>
<protein>
    <submittedName>
        <fullName evidence="2">Uncharacterized protein</fullName>
    </submittedName>
</protein>
<dbReference type="Proteomes" id="UP000179275">
    <property type="component" value="Unassembled WGS sequence"/>
</dbReference>